<feature type="domain" description="Acyltransferase 3" evidence="2">
    <location>
        <begin position="24"/>
        <end position="359"/>
    </location>
</feature>
<dbReference type="STRING" id="1280948.HY36_15530"/>
<feature type="transmembrane region" description="Helical" evidence="1">
    <location>
        <begin position="173"/>
        <end position="190"/>
    </location>
</feature>
<feature type="transmembrane region" description="Helical" evidence="1">
    <location>
        <begin position="54"/>
        <end position="75"/>
    </location>
</feature>
<evidence type="ECO:0000259" key="2">
    <source>
        <dbReference type="Pfam" id="PF01757"/>
    </source>
</evidence>
<evidence type="ECO:0000313" key="4">
    <source>
        <dbReference type="Proteomes" id="UP000024547"/>
    </source>
</evidence>
<feature type="transmembrane region" description="Helical" evidence="1">
    <location>
        <begin position="273"/>
        <end position="299"/>
    </location>
</feature>
<feature type="transmembrane region" description="Helical" evidence="1">
    <location>
        <begin position="243"/>
        <end position="261"/>
    </location>
</feature>
<dbReference type="GO" id="GO:0016747">
    <property type="term" value="F:acyltransferase activity, transferring groups other than amino-acyl groups"/>
    <property type="evidence" value="ECO:0007669"/>
    <property type="project" value="InterPro"/>
</dbReference>
<dbReference type="PANTHER" id="PTHR23028:SF53">
    <property type="entry name" value="ACYL_TRANSF_3 DOMAIN-CONTAINING PROTEIN"/>
    <property type="match status" value="1"/>
</dbReference>
<accession>A0A059E5F2</accession>
<proteinExistence type="predicted"/>
<name>A0A059E5F2_9PROT</name>
<keyword evidence="1" id="KW-0812">Transmembrane</keyword>
<sequence>MTQSCAPQSCYRFIFDGAEKSSIPGLDGIRAFSVGLVMVAHAGFGHIIPGGLGVTIFFVLSGFLITNLLISEWENSGALSIRNFYVRRYLRLTPELYLYLLFVVAAGLILSNINWMDVIAPAFYFANYAKIFKWTSETSLFPVGHFWSLAIEEHFYIVMPAAYYLTRKSPFRFVFLAVLYIILVPFYRVYAFENFAIERISYANSVYTYVATESRIDSLLIGCVMAIVCRYRFAKVSTFVSKTWPIILFASIALMLVALAIRSHEFRSTYRYSLQNISIILFMFFLFFSQFGAFIIGLLDVPVLKLLGRLSYGMYIWHLAPCNYLRSMGDYVGVGNGYGTLVANAIIVFIVTIPIAWLSERYALAPFQALRRKFGSVGH</sequence>
<dbReference type="OrthoDB" id="9796461at2"/>
<dbReference type="PATRIC" id="fig|1280948.3.peg.1339"/>
<organism evidence="3 4">
    <name type="scientific">Hyphomonas atlantica</name>
    <dbReference type="NCBI Taxonomy" id="1280948"/>
    <lineage>
        <taxon>Bacteria</taxon>
        <taxon>Pseudomonadati</taxon>
        <taxon>Pseudomonadota</taxon>
        <taxon>Alphaproteobacteria</taxon>
        <taxon>Hyphomonadales</taxon>
        <taxon>Hyphomonadaceae</taxon>
        <taxon>Hyphomonas</taxon>
    </lineage>
</organism>
<dbReference type="PANTHER" id="PTHR23028">
    <property type="entry name" value="ACETYLTRANSFERASE"/>
    <property type="match status" value="1"/>
</dbReference>
<keyword evidence="4" id="KW-1185">Reference proteome</keyword>
<dbReference type="EMBL" id="AWFH01000008">
    <property type="protein sequence ID" value="KCZ62777.1"/>
    <property type="molecule type" value="Genomic_DNA"/>
</dbReference>
<dbReference type="GO" id="GO:0009103">
    <property type="term" value="P:lipopolysaccharide biosynthetic process"/>
    <property type="evidence" value="ECO:0007669"/>
    <property type="project" value="TreeGrafter"/>
</dbReference>
<dbReference type="eggNOG" id="COG1835">
    <property type="taxonomic scope" value="Bacteria"/>
</dbReference>
<reference evidence="3 4" key="1">
    <citation type="journal article" date="2014" name="Antonie Van Leeuwenhoek">
        <title>Hyphomonas beringensis sp. nov. and Hyphomonas chukchiensis sp. nov., isolated from surface seawater of the Bering Sea and Chukchi Sea.</title>
        <authorList>
            <person name="Li C."/>
            <person name="Lai Q."/>
            <person name="Li G."/>
            <person name="Dong C."/>
            <person name="Wang J."/>
            <person name="Liao Y."/>
            <person name="Shao Z."/>
        </authorList>
    </citation>
    <scope>NUCLEOTIDE SEQUENCE [LARGE SCALE GENOMIC DNA]</scope>
    <source>
        <strain evidence="3 4">22II1-22F38</strain>
    </source>
</reference>
<dbReference type="Proteomes" id="UP000024547">
    <property type="component" value="Unassembled WGS sequence"/>
</dbReference>
<dbReference type="GO" id="GO:0016020">
    <property type="term" value="C:membrane"/>
    <property type="evidence" value="ECO:0007669"/>
    <property type="project" value="TreeGrafter"/>
</dbReference>
<dbReference type="InterPro" id="IPR002656">
    <property type="entry name" value="Acyl_transf_3_dom"/>
</dbReference>
<gene>
    <name evidence="3" type="ORF">HY36_15530</name>
</gene>
<feature type="transmembrane region" description="Helical" evidence="1">
    <location>
        <begin position="96"/>
        <end position="126"/>
    </location>
</feature>
<feature type="transmembrane region" description="Helical" evidence="1">
    <location>
        <begin position="338"/>
        <end position="358"/>
    </location>
</feature>
<protein>
    <recommendedName>
        <fullName evidence="2">Acyltransferase 3 domain-containing protein</fullName>
    </recommendedName>
</protein>
<dbReference type="Pfam" id="PF01757">
    <property type="entry name" value="Acyl_transf_3"/>
    <property type="match status" value="1"/>
</dbReference>
<comment type="caution">
    <text evidence="3">The sequence shown here is derived from an EMBL/GenBank/DDBJ whole genome shotgun (WGS) entry which is preliminary data.</text>
</comment>
<evidence type="ECO:0000313" key="3">
    <source>
        <dbReference type="EMBL" id="KCZ62777.1"/>
    </source>
</evidence>
<dbReference type="RefSeq" id="WP_051602570.1">
    <property type="nucleotide sequence ID" value="NZ_AWFH01000008.1"/>
</dbReference>
<keyword evidence="1" id="KW-1133">Transmembrane helix</keyword>
<dbReference type="AlphaFoldDB" id="A0A059E5F2"/>
<keyword evidence="1" id="KW-0472">Membrane</keyword>
<evidence type="ECO:0000256" key="1">
    <source>
        <dbReference type="SAM" id="Phobius"/>
    </source>
</evidence>
<dbReference type="InterPro" id="IPR050879">
    <property type="entry name" value="Acyltransferase_3"/>
</dbReference>